<feature type="binding site" evidence="8">
    <location>
        <position position="160"/>
    </location>
    <ligand>
        <name>a divalent metal cation</name>
        <dbReference type="ChEBI" id="CHEBI:60240"/>
    </ligand>
</feature>
<keyword evidence="6 8" id="KW-0560">Oxidoreductase</keyword>
<dbReference type="NCBIfam" id="TIGR03037">
    <property type="entry name" value="anthran_nbaC"/>
    <property type="match status" value="1"/>
</dbReference>
<keyword evidence="10" id="KW-1185">Reference proteome</keyword>
<feature type="binding site" evidence="8">
    <location>
        <position position="48"/>
    </location>
    <ligand>
        <name>Fe cation</name>
        <dbReference type="ChEBI" id="CHEBI:24875"/>
        <note>catalytic</note>
    </ligand>
</feature>
<proteinExistence type="inferred from homology"/>
<dbReference type="HAMAP" id="MF_00825">
    <property type="entry name" value="3_HAO"/>
    <property type="match status" value="1"/>
</dbReference>
<organism evidence="9 10">
    <name type="scientific">Zancudomyces culisetae</name>
    <name type="common">Gut fungus</name>
    <name type="synonym">Smittium culisetae</name>
    <dbReference type="NCBI Taxonomy" id="1213189"/>
    <lineage>
        <taxon>Eukaryota</taxon>
        <taxon>Fungi</taxon>
        <taxon>Fungi incertae sedis</taxon>
        <taxon>Zoopagomycota</taxon>
        <taxon>Kickxellomycotina</taxon>
        <taxon>Harpellomycetes</taxon>
        <taxon>Harpellales</taxon>
        <taxon>Legeriomycetaceae</taxon>
        <taxon>Zancudomyces</taxon>
    </lineage>
</organism>
<evidence type="ECO:0000313" key="10">
    <source>
        <dbReference type="Proteomes" id="UP000188320"/>
    </source>
</evidence>
<evidence type="ECO:0000256" key="5">
    <source>
        <dbReference type="ARBA" id="ARBA00022964"/>
    </source>
</evidence>
<dbReference type="GO" id="GO:0043420">
    <property type="term" value="P:anthranilate metabolic process"/>
    <property type="evidence" value="ECO:0007669"/>
    <property type="project" value="UniProtKB-UniRule"/>
</dbReference>
<name>A0A1R1PS97_ZANCU</name>
<keyword evidence="8" id="KW-0963">Cytoplasm</keyword>
<dbReference type="AlphaFoldDB" id="A0A1R1PS97"/>
<feature type="binding site" evidence="8">
    <location>
        <position position="94"/>
    </location>
    <ligand>
        <name>Fe cation</name>
        <dbReference type="ChEBI" id="CHEBI:24875"/>
        <note>catalytic</note>
    </ligand>
</feature>
<dbReference type="SUPFAM" id="SSF51182">
    <property type="entry name" value="RmlC-like cupins"/>
    <property type="match status" value="1"/>
</dbReference>
<dbReference type="Pfam" id="PF06052">
    <property type="entry name" value="3-HAO"/>
    <property type="match status" value="1"/>
</dbReference>
<dbReference type="OrthoDB" id="204928at2759"/>
<keyword evidence="4 8" id="KW-0479">Metal-binding</keyword>
<dbReference type="InterPro" id="IPR014710">
    <property type="entry name" value="RmlC-like_jellyroll"/>
</dbReference>
<dbReference type="InterPro" id="IPR010329">
    <property type="entry name" value="3hydroanth_dOase"/>
</dbReference>
<dbReference type="PANTHER" id="PTHR15497:SF1">
    <property type="entry name" value="3-HYDROXYANTHRANILATE 3,4-DIOXYGENASE"/>
    <property type="match status" value="1"/>
</dbReference>
<evidence type="ECO:0000256" key="1">
    <source>
        <dbReference type="ARBA" id="ARBA00001954"/>
    </source>
</evidence>
<dbReference type="GO" id="GO:0034354">
    <property type="term" value="P:'de novo' NAD+ biosynthetic process from L-tryptophan"/>
    <property type="evidence" value="ECO:0007669"/>
    <property type="project" value="UniProtKB-UniRule"/>
</dbReference>
<keyword evidence="7 8" id="KW-0408">Iron</keyword>
<dbReference type="EMBL" id="LSSK01000304">
    <property type="protein sequence ID" value="OMH83821.1"/>
    <property type="molecule type" value="Genomic_DNA"/>
</dbReference>
<feature type="binding site" evidence="8">
    <location>
        <position position="108"/>
    </location>
    <ligand>
        <name>substrate</name>
    </ligand>
</feature>
<feature type="binding site" evidence="8">
    <location>
        <position position="44"/>
    </location>
    <ligand>
        <name>O2</name>
        <dbReference type="ChEBI" id="CHEBI:15379"/>
    </ligand>
</feature>
<comment type="function">
    <text evidence="2 8">Catalyzes the oxidative ring opening of 3-hydroxyanthranilate to 2-amino-3-carboxymuconate semialdehyde, which spontaneously cyclizes to quinolinate.</text>
</comment>
<keyword evidence="3 8" id="KW-0662">Pyridine nucleotide biosynthesis</keyword>
<comment type="caution">
    <text evidence="9">The sequence shown here is derived from an EMBL/GenBank/DDBJ whole genome shotgun (WGS) entry which is preliminary data.</text>
</comment>
<dbReference type="GO" id="GO:0019805">
    <property type="term" value="P:quinolinate biosynthetic process"/>
    <property type="evidence" value="ECO:0007669"/>
    <property type="project" value="UniProtKB-UniRule"/>
</dbReference>
<feature type="binding site" evidence="8">
    <location>
        <position position="98"/>
    </location>
    <ligand>
        <name>substrate</name>
    </ligand>
</feature>
<evidence type="ECO:0000256" key="3">
    <source>
        <dbReference type="ARBA" id="ARBA00022642"/>
    </source>
</evidence>
<gene>
    <name evidence="8" type="primary">BNA1</name>
    <name evidence="9" type="ORF">AX774_g2671</name>
</gene>
<evidence type="ECO:0000256" key="7">
    <source>
        <dbReference type="ARBA" id="ARBA00023004"/>
    </source>
</evidence>
<keyword evidence="5 8" id="KW-0223">Dioxygenase</keyword>
<evidence type="ECO:0000256" key="8">
    <source>
        <dbReference type="HAMAP-Rule" id="MF_03019"/>
    </source>
</evidence>
<evidence type="ECO:0000256" key="2">
    <source>
        <dbReference type="ARBA" id="ARBA00002752"/>
    </source>
</evidence>
<dbReference type="InterPro" id="IPR011051">
    <property type="entry name" value="RmlC_Cupin_sf"/>
</dbReference>
<comment type="pathway">
    <text evidence="8">Cofactor biosynthesis; NAD(+) biosynthesis; quinolinate from L-kynurenine: step 3/3.</text>
</comment>
<evidence type="ECO:0000313" key="9">
    <source>
        <dbReference type="EMBL" id="OMH83821.1"/>
    </source>
</evidence>
<comment type="similarity">
    <text evidence="8">Belongs to the 3-HAO family.</text>
</comment>
<dbReference type="GO" id="GO:0006569">
    <property type="term" value="P:L-tryptophan catabolic process"/>
    <property type="evidence" value="ECO:0007669"/>
    <property type="project" value="UniProtKB-UniRule"/>
</dbReference>
<comment type="catalytic activity">
    <reaction evidence="8">
        <text>3-hydroxyanthranilate + O2 = (2Z,4Z)-2-amino-3-carboxymuconate 6-semialdehyde</text>
        <dbReference type="Rhea" id="RHEA:17953"/>
        <dbReference type="ChEBI" id="CHEBI:15379"/>
        <dbReference type="ChEBI" id="CHEBI:36559"/>
        <dbReference type="ChEBI" id="CHEBI:77612"/>
        <dbReference type="EC" id="1.13.11.6"/>
    </reaction>
</comment>
<dbReference type="Proteomes" id="UP000188320">
    <property type="component" value="Unassembled WGS sequence"/>
</dbReference>
<comment type="cofactor">
    <cofactor evidence="1 8">
        <name>Fe(2+)</name>
        <dbReference type="ChEBI" id="CHEBI:29033"/>
    </cofactor>
</comment>
<dbReference type="CDD" id="cd06123">
    <property type="entry name" value="cupin_HAO"/>
    <property type="match status" value="1"/>
</dbReference>
<evidence type="ECO:0000256" key="6">
    <source>
        <dbReference type="ARBA" id="ARBA00023002"/>
    </source>
</evidence>
<feature type="binding site" evidence="8">
    <location>
        <position position="54"/>
    </location>
    <ligand>
        <name>substrate</name>
    </ligand>
</feature>
<dbReference type="EC" id="1.13.11.6" evidence="8"/>
<dbReference type="UniPathway" id="UPA00253">
    <property type="reaction ID" value="UER00330"/>
</dbReference>
<feature type="binding site" evidence="8">
    <location>
        <position position="126"/>
    </location>
    <ligand>
        <name>a divalent metal cation</name>
        <dbReference type="ChEBI" id="CHEBI:60240"/>
    </ligand>
</feature>
<reference evidence="10" key="1">
    <citation type="submission" date="2017-01" db="EMBL/GenBank/DDBJ databases">
        <authorList>
            <person name="Wang Y."/>
            <person name="White M."/>
            <person name="Kvist S."/>
            <person name="Moncalvo J.-M."/>
        </authorList>
    </citation>
    <scope>NUCLEOTIDE SEQUENCE [LARGE SCALE GENOMIC DNA]</scope>
    <source>
        <strain evidence="10">COL-18-3</strain>
    </source>
</reference>
<dbReference type="GO" id="GO:0000334">
    <property type="term" value="F:3-hydroxyanthranilate 3,4-dioxygenase activity"/>
    <property type="evidence" value="ECO:0007669"/>
    <property type="project" value="UniProtKB-UniRule"/>
</dbReference>
<feature type="binding site" evidence="8">
    <location>
        <position position="54"/>
    </location>
    <ligand>
        <name>Fe cation</name>
        <dbReference type="ChEBI" id="CHEBI:24875"/>
        <note>catalytic</note>
    </ligand>
</feature>
<accession>A0A1R1PS97</accession>
<dbReference type="Gene3D" id="2.60.120.10">
    <property type="entry name" value="Jelly Rolls"/>
    <property type="match status" value="1"/>
</dbReference>
<feature type="binding site" evidence="8">
    <location>
        <position position="163"/>
    </location>
    <ligand>
        <name>a divalent metal cation</name>
        <dbReference type="ChEBI" id="CHEBI:60240"/>
    </ligand>
</feature>
<dbReference type="GO" id="GO:0008198">
    <property type="term" value="F:ferrous iron binding"/>
    <property type="evidence" value="ECO:0007669"/>
    <property type="project" value="UniProtKB-UniRule"/>
</dbReference>
<protein>
    <recommendedName>
        <fullName evidence="8">3-hydroxyanthranilate 3,4-dioxygenase</fullName>
        <ecNumber evidence="8">1.13.11.6</ecNumber>
    </recommendedName>
    <alternativeName>
        <fullName evidence="8">3-hydroxyanthranilate oxygenase</fullName>
        <shortName evidence="8">3-HAO</shortName>
    </alternativeName>
    <alternativeName>
        <fullName evidence="8">3-hydroxyanthranilic acid dioxygenase</fullName>
        <shortName evidence="8">HAD</shortName>
    </alternativeName>
    <alternativeName>
        <fullName evidence="8">Biosynthesis of nicotinic acid protein 1</fullName>
    </alternativeName>
</protein>
<dbReference type="PANTHER" id="PTHR15497">
    <property type="entry name" value="3-HYDROXYANTHRANILATE 3,4-DIOXYGENASE"/>
    <property type="match status" value="1"/>
</dbReference>
<comment type="subcellular location">
    <subcellularLocation>
        <location evidence="8">Cytoplasm</location>
    </subcellularLocation>
</comment>
<sequence length="173" mass="19622">MAQFLDFEAWVKENEHLLVPPVSNKVIFESNDYIVMAVGGPNSRTDFHVNTTDEWFYQVKGTAIVTILDPADNKFKKLTLDAGKMAVVPANVPHNPVRHKDSLGIVVERKRGPEVIDEMRWYCSKCEKLTYKEEFLCKDIAADLKAIIERVVADESLLTCKSCGTLNYAHYRG</sequence>
<feature type="binding site" evidence="8">
    <location>
        <position position="123"/>
    </location>
    <ligand>
        <name>a divalent metal cation</name>
        <dbReference type="ChEBI" id="CHEBI:60240"/>
    </ligand>
</feature>
<evidence type="ECO:0000256" key="4">
    <source>
        <dbReference type="ARBA" id="ARBA00022723"/>
    </source>
</evidence>
<dbReference type="GO" id="GO:0005737">
    <property type="term" value="C:cytoplasm"/>
    <property type="evidence" value="ECO:0007669"/>
    <property type="project" value="UniProtKB-SubCell"/>
</dbReference>